<feature type="binding site" evidence="7">
    <location>
        <position position="38"/>
    </location>
    <ligand>
        <name>substrate</name>
    </ligand>
</feature>
<dbReference type="STRING" id="177437.HRM2_04810"/>
<keyword evidence="7" id="KW-0479">Metal-binding</keyword>
<dbReference type="Gene3D" id="3.40.50.300">
    <property type="entry name" value="P-loop containing nucleotide triphosphate hydrolases"/>
    <property type="match status" value="1"/>
</dbReference>
<keyword evidence="6 7" id="KW-0057">Aromatic amino acid biosynthesis</keyword>
<protein>
    <recommendedName>
        <fullName evidence="7">Shikimate kinase</fullName>
        <shortName evidence="7">SK</shortName>
        <ecNumber evidence="7">2.7.1.71</ecNumber>
    </recommendedName>
</protein>
<feature type="binding site" evidence="7">
    <location>
        <position position="83"/>
    </location>
    <ligand>
        <name>substrate</name>
    </ligand>
</feature>
<keyword evidence="5 7" id="KW-0067">ATP-binding</keyword>
<comment type="cofactor">
    <cofactor evidence="7">
        <name>Mg(2+)</name>
        <dbReference type="ChEBI" id="CHEBI:18420"/>
    </cofactor>
    <text evidence="7">Binds 1 Mg(2+) ion per subunit.</text>
</comment>
<dbReference type="AlphaFoldDB" id="C0QHN7"/>
<dbReference type="InterPro" id="IPR031322">
    <property type="entry name" value="Shikimate/glucono_kinase"/>
</dbReference>
<dbReference type="GO" id="GO:0005524">
    <property type="term" value="F:ATP binding"/>
    <property type="evidence" value="ECO:0007669"/>
    <property type="project" value="UniProtKB-UniRule"/>
</dbReference>
<dbReference type="HOGENOM" id="CLU_057607_4_1_7"/>
<evidence type="ECO:0000313" key="9">
    <source>
        <dbReference type="Proteomes" id="UP000000442"/>
    </source>
</evidence>
<feature type="binding site" evidence="7">
    <location>
        <position position="20"/>
    </location>
    <ligand>
        <name>Mg(2+)</name>
        <dbReference type="ChEBI" id="CHEBI:18420"/>
    </ligand>
</feature>
<keyword evidence="2 7" id="KW-0808">Transferase</keyword>
<feature type="binding site" evidence="7">
    <location>
        <begin position="16"/>
        <end position="21"/>
    </location>
    <ligand>
        <name>ATP</name>
        <dbReference type="ChEBI" id="CHEBI:30616"/>
    </ligand>
</feature>
<evidence type="ECO:0000256" key="1">
    <source>
        <dbReference type="ARBA" id="ARBA00022605"/>
    </source>
</evidence>
<dbReference type="EMBL" id="CP001087">
    <property type="protein sequence ID" value="ACN13595.1"/>
    <property type="molecule type" value="Genomic_DNA"/>
</dbReference>
<comment type="function">
    <text evidence="7">Catalyzes the specific phosphorylation of the 3-hydroxyl group of shikimic acid using ATP as a cosubstrate.</text>
</comment>
<dbReference type="Pfam" id="PF01202">
    <property type="entry name" value="SKI"/>
    <property type="match status" value="1"/>
</dbReference>
<gene>
    <name evidence="7 8" type="primary">aroK</name>
    <name evidence="8" type="ordered locus">HRM2_04810</name>
</gene>
<comment type="pathway">
    <text evidence="7">Metabolic intermediate biosynthesis; chorismate biosynthesis; chorismate from D-erythrose 4-phosphate and phosphoenolpyruvate: step 5/7.</text>
</comment>
<dbReference type="UniPathway" id="UPA00053">
    <property type="reaction ID" value="UER00088"/>
</dbReference>
<keyword evidence="1 7" id="KW-0028">Amino-acid biosynthesis</keyword>
<sequence length="173" mass="18623">MDMKRKTNIVLIGMPAAGKSTIGVLLAKKLGLSFMDTDLVIQAREKKLLPEIIAQRGIDRFLELEERCLCSLGVTDSVIATGGSAVYSGQAMAALGGTGVLVYLETGLDALETRLSSLDSRGVVRSRGQSVADLYRERIPLYQKYADVTVPCGSMTPDQVLSTLMNIKQIVKG</sequence>
<comment type="caution">
    <text evidence="7">Lacks conserved residue(s) required for the propagation of feature annotation.</text>
</comment>
<dbReference type="SUPFAM" id="SSF52540">
    <property type="entry name" value="P-loop containing nucleoside triphosphate hydrolases"/>
    <property type="match status" value="1"/>
</dbReference>
<keyword evidence="3 7" id="KW-0547">Nucleotide-binding</keyword>
<dbReference type="GO" id="GO:0005829">
    <property type="term" value="C:cytosol"/>
    <property type="evidence" value="ECO:0007669"/>
    <property type="project" value="TreeGrafter"/>
</dbReference>
<evidence type="ECO:0000256" key="6">
    <source>
        <dbReference type="ARBA" id="ARBA00023141"/>
    </source>
</evidence>
<dbReference type="PANTHER" id="PTHR21087">
    <property type="entry name" value="SHIKIMATE KINASE"/>
    <property type="match status" value="1"/>
</dbReference>
<evidence type="ECO:0000256" key="3">
    <source>
        <dbReference type="ARBA" id="ARBA00022741"/>
    </source>
</evidence>
<keyword evidence="9" id="KW-1185">Reference proteome</keyword>
<evidence type="ECO:0000313" key="8">
    <source>
        <dbReference type="EMBL" id="ACN13595.1"/>
    </source>
</evidence>
<feature type="binding site" evidence="7">
    <location>
        <position position="138"/>
    </location>
    <ligand>
        <name>substrate</name>
    </ligand>
</feature>
<dbReference type="GO" id="GO:0008652">
    <property type="term" value="P:amino acid biosynthetic process"/>
    <property type="evidence" value="ECO:0007669"/>
    <property type="project" value="UniProtKB-KW"/>
</dbReference>
<dbReference type="Proteomes" id="UP000000442">
    <property type="component" value="Chromosome"/>
</dbReference>
<keyword evidence="7" id="KW-0460">Magnesium</keyword>
<dbReference type="GO" id="GO:0009073">
    <property type="term" value="P:aromatic amino acid family biosynthetic process"/>
    <property type="evidence" value="ECO:0007669"/>
    <property type="project" value="UniProtKB-KW"/>
</dbReference>
<keyword evidence="7" id="KW-0963">Cytoplasm</keyword>
<dbReference type="PRINTS" id="PR01100">
    <property type="entry name" value="SHIKIMTKNASE"/>
</dbReference>
<dbReference type="InterPro" id="IPR000623">
    <property type="entry name" value="Shikimate_kinase/TSH1"/>
</dbReference>
<dbReference type="HAMAP" id="MF_00109">
    <property type="entry name" value="Shikimate_kinase"/>
    <property type="match status" value="1"/>
</dbReference>
<comment type="subcellular location">
    <subcellularLocation>
        <location evidence="7">Cytoplasm</location>
    </subcellularLocation>
</comment>
<feature type="binding site" evidence="7">
    <location>
        <position position="121"/>
    </location>
    <ligand>
        <name>ATP</name>
        <dbReference type="ChEBI" id="CHEBI:30616"/>
    </ligand>
</feature>
<dbReference type="PANTHER" id="PTHR21087:SF16">
    <property type="entry name" value="SHIKIMATE KINASE 1, CHLOROPLASTIC"/>
    <property type="match status" value="1"/>
</dbReference>
<dbReference type="GO" id="GO:0009423">
    <property type="term" value="P:chorismate biosynthetic process"/>
    <property type="evidence" value="ECO:0007669"/>
    <property type="project" value="UniProtKB-UniRule"/>
</dbReference>
<evidence type="ECO:0000256" key="5">
    <source>
        <dbReference type="ARBA" id="ARBA00022840"/>
    </source>
</evidence>
<evidence type="ECO:0000256" key="7">
    <source>
        <dbReference type="HAMAP-Rule" id="MF_00109"/>
    </source>
</evidence>
<proteinExistence type="inferred from homology"/>
<organism evidence="8 9">
    <name type="scientific">Desulforapulum autotrophicum (strain ATCC 43914 / DSM 3382 / VKM B-1955 / HRM2)</name>
    <name type="common">Desulfobacterium autotrophicum</name>
    <dbReference type="NCBI Taxonomy" id="177437"/>
    <lineage>
        <taxon>Bacteria</taxon>
        <taxon>Pseudomonadati</taxon>
        <taxon>Thermodesulfobacteriota</taxon>
        <taxon>Desulfobacteria</taxon>
        <taxon>Desulfobacterales</taxon>
        <taxon>Desulfobacteraceae</taxon>
        <taxon>Desulforapulum</taxon>
    </lineage>
</organism>
<dbReference type="GO" id="GO:0004765">
    <property type="term" value="F:shikimate kinase activity"/>
    <property type="evidence" value="ECO:0007669"/>
    <property type="project" value="UniProtKB-UniRule"/>
</dbReference>
<accession>C0QHN7</accession>
<keyword evidence="4 7" id="KW-0418">Kinase</keyword>
<comment type="subunit">
    <text evidence="7">Monomer.</text>
</comment>
<dbReference type="eggNOG" id="COG0703">
    <property type="taxonomic scope" value="Bacteria"/>
</dbReference>
<evidence type="ECO:0000256" key="2">
    <source>
        <dbReference type="ARBA" id="ARBA00022679"/>
    </source>
</evidence>
<dbReference type="KEGG" id="dat:HRM2_04810"/>
<dbReference type="InterPro" id="IPR027417">
    <property type="entry name" value="P-loop_NTPase"/>
</dbReference>
<name>C0QHN7_DESAH</name>
<evidence type="ECO:0000256" key="4">
    <source>
        <dbReference type="ARBA" id="ARBA00022777"/>
    </source>
</evidence>
<dbReference type="CDD" id="cd00464">
    <property type="entry name" value="SK"/>
    <property type="match status" value="1"/>
</dbReference>
<dbReference type="EC" id="2.7.1.71" evidence="7"/>
<dbReference type="GO" id="GO:0000287">
    <property type="term" value="F:magnesium ion binding"/>
    <property type="evidence" value="ECO:0007669"/>
    <property type="project" value="UniProtKB-UniRule"/>
</dbReference>
<comment type="catalytic activity">
    <reaction evidence="7">
        <text>shikimate + ATP = 3-phosphoshikimate + ADP + H(+)</text>
        <dbReference type="Rhea" id="RHEA:13121"/>
        <dbReference type="ChEBI" id="CHEBI:15378"/>
        <dbReference type="ChEBI" id="CHEBI:30616"/>
        <dbReference type="ChEBI" id="CHEBI:36208"/>
        <dbReference type="ChEBI" id="CHEBI:145989"/>
        <dbReference type="ChEBI" id="CHEBI:456216"/>
        <dbReference type="EC" id="2.7.1.71"/>
    </reaction>
</comment>
<comment type="similarity">
    <text evidence="7">Belongs to the shikimate kinase family.</text>
</comment>
<reference evidence="8 9" key="1">
    <citation type="journal article" date="2009" name="Environ. Microbiol.">
        <title>Genome sequence of Desulfobacterium autotrophicum HRM2, a marine sulfate reducer oxidizing organic carbon completely to carbon dioxide.</title>
        <authorList>
            <person name="Strittmatter A.W."/>
            <person name="Liesegang H."/>
            <person name="Rabus R."/>
            <person name="Decker I."/>
            <person name="Amann J."/>
            <person name="Andres S."/>
            <person name="Henne A."/>
            <person name="Fricke W.F."/>
            <person name="Martinez-Arias R."/>
            <person name="Bartels D."/>
            <person name="Goesmann A."/>
            <person name="Krause L."/>
            <person name="Puehler A."/>
            <person name="Klenk H.P."/>
            <person name="Richter M."/>
            <person name="Schuler M."/>
            <person name="Gloeckner F.O."/>
            <person name="Meyerdierks A."/>
            <person name="Gottschalk G."/>
            <person name="Amann R."/>
        </authorList>
    </citation>
    <scope>NUCLEOTIDE SEQUENCE [LARGE SCALE GENOMIC DNA]</scope>
    <source>
        <strain evidence="9">ATCC 43914 / DSM 3382 / HRM2</strain>
    </source>
</reference>